<dbReference type="InterPro" id="IPR050300">
    <property type="entry name" value="GDXG_lipolytic_enzyme"/>
</dbReference>
<dbReference type="GeneID" id="20648463"/>
<dbReference type="OMA" id="RKAPECK"/>
<dbReference type="KEGG" id="psoj:PHYSODRAFT_343133"/>
<dbReference type="Gene3D" id="3.40.50.1820">
    <property type="entry name" value="alpha/beta hydrolase"/>
    <property type="match status" value="1"/>
</dbReference>
<feature type="transmembrane region" description="Helical" evidence="2">
    <location>
        <begin position="42"/>
        <end position="60"/>
    </location>
</feature>
<protein>
    <recommendedName>
        <fullName evidence="3">Alpha/beta hydrolase fold-3 domain-containing protein</fullName>
    </recommendedName>
</protein>
<keyword evidence="2" id="KW-0472">Membrane</keyword>
<dbReference type="InterPro" id="IPR013094">
    <property type="entry name" value="AB_hydrolase_3"/>
</dbReference>
<accession>G5AIQ6</accession>
<keyword evidence="1" id="KW-0378">Hydrolase</keyword>
<dbReference type="EMBL" id="JH159178">
    <property type="protein sequence ID" value="EGZ04582.1"/>
    <property type="molecule type" value="Genomic_DNA"/>
</dbReference>
<dbReference type="AlphaFoldDB" id="G5AIQ6"/>
<dbReference type="Proteomes" id="UP000002640">
    <property type="component" value="Unassembled WGS sequence"/>
</dbReference>
<gene>
    <name evidence="4" type="ORF">PHYSODRAFT_343133</name>
</gene>
<evidence type="ECO:0000313" key="5">
    <source>
        <dbReference type="Proteomes" id="UP000002640"/>
    </source>
</evidence>
<feature type="domain" description="Alpha/beta hydrolase fold-3" evidence="3">
    <location>
        <begin position="185"/>
        <end position="393"/>
    </location>
</feature>
<dbReference type="SMR" id="G5AIQ6"/>
<keyword evidence="2" id="KW-1133">Transmembrane helix</keyword>
<dbReference type="PANTHER" id="PTHR48081:SF8">
    <property type="entry name" value="ALPHA_BETA HYDROLASE FOLD-3 DOMAIN-CONTAINING PROTEIN-RELATED"/>
    <property type="match status" value="1"/>
</dbReference>
<proteinExistence type="predicted"/>
<evidence type="ECO:0000313" key="4">
    <source>
        <dbReference type="EMBL" id="EGZ04582.1"/>
    </source>
</evidence>
<dbReference type="Pfam" id="PF07859">
    <property type="entry name" value="Abhydrolase_3"/>
    <property type="match status" value="1"/>
</dbReference>
<evidence type="ECO:0000256" key="1">
    <source>
        <dbReference type="ARBA" id="ARBA00022801"/>
    </source>
</evidence>
<name>G5AIQ6_PHYSP</name>
<dbReference type="InParanoid" id="G5AIQ6"/>
<dbReference type="SUPFAM" id="SSF53474">
    <property type="entry name" value="alpha/beta-Hydrolases"/>
    <property type="match status" value="1"/>
</dbReference>
<dbReference type="GO" id="GO:0016787">
    <property type="term" value="F:hydrolase activity"/>
    <property type="evidence" value="ECO:0007669"/>
    <property type="project" value="UniProtKB-KW"/>
</dbReference>
<keyword evidence="2" id="KW-0812">Transmembrane</keyword>
<evidence type="ECO:0000256" key="2">
    <source>
        <dbReference type="SAM" id="Phobius"/>
    </source>
</evidence>
<dbReference type="InterPro" id="IPR029058">
    <property type="entry name" value="AB_hydrolase_fold"/>
</dbReference>
<keyword evidence="5" id="KW-1185">Reference proteome</keyword>
<organism evidence="4 5">
    <name type="scientific">Phytophthora sojae (strain P6497)</name>
    <name type="common">Soybean stem and root rot agent</name>
    <name type="synonym">Phytophthora megasperma f. sp. glycines</name>
    <dbReference type="NCBI Taxonomy" id="1094619"/>
    <lineage>
        <taxon>Eukaryota</taxon>
        <taxon>Sar</taxon>
        <taxon>Stramenopiles</taxon>
        <taxon>Oomycota</taxon>
        <taxon>Peronosporomycetes</taxon>
        <taxon>Peronosporales</taxon>
        <taxon>Peronosporaceae</taxon>
        <taxon>Phytophthora</taxon>
    </lineage>
</organism>
<dbReference type="STRING" id="1094619.G5AIQ6"/>
<dbReference type="RefSeq" id="XP_009539957.1">
    <property type="nucleotide sequence ID" value="XM_009541662.1"/>
</dbReference>
<evidence type="ECO:0000259" key="3">
    <source>
        <dbReference type="Pfam" id="PF07859"/>
    </source>
</evidence>
<dbReference type="PANTHER" id="PTHR48081">
    <property type="entry name" value="AB HYDROLASE SUPERFAMILY PROTEIN C4A8.06C"/>
    <property type="match status" value="1"/>
</dbReference>
<sequence>MATSSTLLTKLQKCQRRLLQALLFGALLWSRADPDRRRKYLPWFACGASGIVGIVLLLEASRCFCRTPMETAKLLARTCWTLSSVLAQYVARGFKPKFPKWSLRFELVRGAMCTAADMFGERIVDDQQPPVFRWHSELFGSLLGWFSRQHHGLRLEPVVINGLEHLWLKAPPSTAESPSRKRFVVLFYHGGGYAVLSPRMYVPFCSNLLVAIKRELQSQMPEGDYDVEIFLANYRKAPEHRFPVPAEDAVAMYEYLLQHEKLESSQIILVGDIRDGKSSWKSKLPLPLAAVVACPLADLTEDEDRVKGQHCVLSPSIIAASVEAYHPTREDPSTWADASPVHCNLRGLPPVLLQAASLDYLFGRSERLAAKAEADGVTNWEVDIHDGVTHVFMVFPGYILPYARVGVQRMAQFAAKQFLSADAMTENELKENHAKTSDKLPSAAA</sequence>
<reference evidence="4 5" key="1">
    <citation type="journal article" date="2006" name="Science">
        <title>Phytophthora genome sequences uncover evolutionary origins and mechanisms of pathogenesis.</title>
        <authorList>
            <person name="Tyler B.M."/>
            <person name="Tripathy S."/>
            <person name="Zhang X."/>
            <person name="Dehal P."/>
            <person name="Jiang R.H."/>
            <person name="Aerts A."/>
            <person name="Arredondo F.D."/>
            <person name="Baxter L."/>
            <person name="Bensasson D."/>
            <person name="Beynon J.L."/>
            <person name="Chapman J."/>
            <person name="Damasceno C.M."/>
            <person name="Dorrance A.E."/>
            <person name="Dou D."/>
            <person name="Dickerman A.W."/>
            <person name="Dubchak I.L."/>
            <person name="Garbelotto M."/>
            <person name="Gijzen M."/>
            <person name="Gordon S.G."/>
            <person name="Govers F."/>
            <person name="Grunwald N.J."/>
            <person name="Huang W."/>
            <person name="Ivors K.L."/>
            <person name="Jones R.W."/>
            <person name="Kamoun S."/>
            <person name="Krampis K."/>
            <person name="Lamour K.H."/>
            <person name="Lee M.K."/>
            <person name="McDonald W.H."/>
            <person name="Medina M."/>
            <person name="Meijer H.J."/>
            <person name="Nordberg E.K."/>
            <person name="Maclean D.J."/>
            <person name="Ospina-Giraldo M.D."/>
            <person name="Morris P.F."/>
            <person name="Phuntumart V."/>
            <person name="Putnam N.H."/>
            <person name="Rash S."/>
            <person name="Rose J.K."/>
            <person name="Sakihama Y."/>
            <person name="Salamov A.A."/>
            <person name="Savidor A."/>
            <person name="Scheuring C.F."/>
            <person name="Smith B.M."/>
            <person name="Sobral B.W."/>
            <person name="Terry A."/>
            <person name="Torto-Alalibo T.A."/>
            <person name="Win J."/>
            <person name="Xu Z."/>
            <person name="Zhang H."/>
            <person name="Grigoriev I.V."/>
            <person name="Rokhsar D.S."/>
            <person name="Boore J.L."/>
        </authorList>
    </citation>
    <scope>NUCLEOTIDE SEQUENCE [LARGE SCALE GENOMIC DNA]</scope>
    <source>
        <strain evidence="4 5">P6497</strain>
    </source>
</reference>